<evidence type="ECO:0000256" key="1">
    <source>
        <dbReference type="ARBA" id="ARBA00022553"/>
    </source>
</evidence>
<dbReference type="PROSITE" id="PS50110">
    <property type="entry name" value="RESPONSE_REGULATORY"/>
    <property type="match status" value="1"/>
</dbReference>
<dbReference type="SUPFAM" id="SSF52172">
    <property type="entry name" value="CheY-like"/>
    <property type="match status" value="1"/>
</dbReference>
<dbReference type="GO" id="GO:0003677">
    <property type="term" value="F:DNA binding"/>
    <property type="evidence" value="ECO:0007669"/>
    <property type="project" value="UniProtKB-KW"/>
</dbReference>
<keyword evidence="1 3" id="KW-0597">Phosphoprotein</keyword>
<accession>A0A317EGJ4</accession>
<dbReference type="Pfam" id="PF00196">
    <property type="entry name" value="GerE"/>
    <property type="match status" value="1"/>
</dbReference>
<feature type="domain" description="HTH luxR-type" evidence="4">
    <location>
        <begin position="158"/>
        <end position="223"/>
    </location>
</feature>
<dbReference type="PANTHER" id="PTHR43214:SF43">
    <property type="entry name" value="TWO-COMPONENT RESPONSE REGULATOR"/>
    <property type="match status" value="1"/>
</dbReference>
<reference evidence="6 7" key="1">
    <citation type="submission" date="2018-05" db="EMBL/GenBank/DDBJ databases">
        <title>Zavarzinia sp. HR-AS.</title>
        <authorList>
            <person name="Lee Y."/>
            <person name="Jeon C.O."/>
        </authorList>
    </citation>
    <scope>NUCLEOTIDE SEQUENCE [LARGE SCALE GENOMIC DNA]</scope>
    <source>
        <strain evidence="6 7">HR-AS</strain>
    </source>
</reference>
<dbReference type="PANTHER" id="PTHR43214">
    <property type="entry name" value="TWO-COMPONENT RESPONSE REGULATOR"/>
    <property type="match status" value="1"/>
</dbReference>
<dbReference type="EMBL" id="QGLE01000001">
    <property type="protein sequence ID" value="PWR25979.1"/>
    <property type="molecule type" value="Genomic_DNA"/>
</dbReference>
<dbReference type="CDD" id="cd17535">
    <property type="entry name" value="REC_NarL-like"/>
    <property type="match status" value="1"/>
</dbReference>
<proteinExistence type="predicted"/>
<keyword evidence="2 6" id="KW-0238">DNA-binding</keyword>
<dbReference type="GO" id="GO:0006355">
    <property type="term" value="P:regulation of DNA-templated transcription"/>
    <property type="evidence" value="ECO:0007669"/>
    <property type="project" value="InterPro"/>
</dbReference>
<dbReference type="SMART" id="SM00448">
    <property type="entry name" value="REC"/>
    <property type="match status" value="1"/>
</dbReference>
<dbReference type="SUPFAM" id="SSF46894">
    <property type="entry name" value="C-terminal effector domain of the bipartite response regulators"/>
    <property type="match status" value="1"/>
</dbReference>
<dbReference type="PROSITE" id="PS50043">
    <property type="entry name" value="HTH_LUXR_2"/>
    <property type="match status" value="1"/>
</dbReference>
<feature type="domain" description="Response regulatory" evidence="5">
    <location>
        <begin position="9"/>
        <end position="129"/>
    </location>
</feature>
<dbReference type="InterPro" id="IPR000792">
    <property type="entry name" value="Tscrpt_reg_LuxR_C"/>
</dbReference>
<dbReference type="Gene3D" id="3.40.50.2300">
    <property type="match status" value="1"/>
</dbReference>
<dbReference type="AlphaFoldDB" id="A0A317EGJ4"/>
<evidence type="ECO:0000259" key="4">
    <source>
        <dbReference type="PROSITE" id="PS50043"/>
    </source>
</evidence>
<organism evidence="6 7">
    <name type="scientific">Zavarzinia aquatilis</name>
    <dbReference type="NCBI Taxonomy" id="2211142"/>
    <lineage>
        <taxon>Bacteria</taxon>
        <taxon>Pseudomonadati</taxon>
        <taxon>Pseudomonadota</taxon>
        <taxon>Alphaproteobacteria</taxon>
        <taxon>Rhodospirillales</taxon>
        <taxon>Zavarziniaceae</taxon>
        <taxon>Zavarzinia</taxon>
    </lineage>
</organism>
<dbReference type="OrthoDB" id="9814495at2"/>
<dbReference type="Pfam" id="PF00072">
    <property type="entry name" value="Response_reg"/>
    <property type="match status" value="1"/>
</dbReference>
<keyword evidence="7" id="KW-1185">Reference proteome</keyword>
<evidence type="ECO:0000259" key="5">
    <source>
        <dbReference type="PROSITE" id="PS50110"/>
    </source>
</evidence>
<dbReference type="GO" id="GO:0000160">
    <property type="term" value="P:phosphorelay signal transduction system"/>
    <property type="evidence" value="ECO:0007669"/>
    <property type="project" value="InterPro"/>
</dbReference>
<gene>
    <name evidence="6" type="ORF">DKG74_03260</name>
</gene>
<dbReference type="Proteomes" id="UP000245461">
    <property type="component" value="Unassembled WGS sequence"/>
</dbReference>
<evidence type="ECO:0000313" key="6">
    <source>
        <dbReference type="EMBL" id="PWR25979.1"/>
    </source>
</evidence>
<evidence type="ECO:0000256" key="2">
    <source>
        <dbReference type="ARBA" id="ARBA00023125"/>
    </source>
</evidence>
<feature type="modified residue" description="4-aspartylphosphate" evidence="3">
    <location>
        <position position="64"/>
    </location>
</feature>
<dbReference type="CDD" id="cd06170">
    <property type="entry name" value="LuxR_C_like"/>
    <property type="match status" value="1"/>
</dbReference>
<name>A0A317EGJ4_9PROT</name>
<dbReference type="SMART" id="SM00421">
    <property type="entry name" value="HTH_LUXR"/>
    <property type="match status" value="1"/>
</dbReference>
<dbReference type="InterPro" id="IPR058245">
    <property type="entry name" value="NreC/VraR/RcsB-like_REC"/>
</dbReference>
<dbReference type="InterPro" id="IPR039420">
    <property type="entry name" value="WalR-like"/>
</dbReference>
<dbReference type="InterPro" id="IPR001789">
    <property type="entry name" value="Sig_transdc_resp-reg_receiver"/>
</dbReference>
<sequence>MTPDGPYRLGLVIEDQPDTRAALVAVLHETFPGIDIHAFETLGAARGWIAGHLQAESAAIALVDLALPDGSGIELLHLLAGGYPRVMPVVTTIFDDDAHLFEALAAGAQGYLLKDLDAGVLGRYLRRMRQGEPPLSPSIARRMLGHFRVSSPTAMPAPMLDEVALTKREIEVLQLIGRGLRVGEAAGVLGLADQTVAGYVKSIYRKLQVSSRAEAALEAARRGLV</sequence>
<evidence type="ECO:0000313" key="7">
    <source>
        <dbReference type="Proteomes" id="UP000245461"/>
    </source>
</evidence>
<evidence type="ECO:0000256" key="3">
    <source>
        <dbReference type="PROSITE-ProRule" id="PRU00169"/>
    </source>
</evidence>
<dbReference type="PRINTS" id="PR00038">
    <property type="entry name" value="HTHLUXR"/>
</dbReference>
<dbReference type="InterPro" id="IPR011006">
    <property type="entry name" value="CheY-like_superfamily"/>
</dbReference>
<comment type="caution">
    <text evidence="6">The sequence shown here is derived from an EMBL/GenBank/DDBJ whole genome shotgun (WGS) entry which is preliminary data.</text>
</comment>
<dbReference type="InterPro" id="IPR016032">
    <property type="entry name" value="Sig_transdc_resp-reg_C-effctor"/>
</dbReference>
<dbReference type="RefSeq" id="WP_109902507.1">
    <property type="nucleotide sequence ID" value="NZ_QGLE01000001.1"/>
</dbReference>
<protein>
    <submittedName>
        <fullName evidence="6">DNA-binding response regulator</fullName>
    </submittedName>
</protein>